<dbReference type="Proteomes" id="UP000823775">
    <property type="component" value="Unassembled WGS sequence"/>
</dbReference>
<dbReference type="PANTHER" id="PTHR39757">
    <property type="match status" value="1"/>
</dbReference>
<organism evidence="1 2">
    <name type="scientific">Datura stramonium</name>
    <name type="common">Jimsonweed</name>
    <name type="synonym">Common thornapple</name>
    <dbReference type="NCBI Taxonomy" id="4076"/>
    <lineage>
        <taxon>Eukaryota</taxon>
        <taxon>Viridiplantae</taxon>
        <taxon>Streptophyta</taxon>
        <taxon>Embryophyta</taxon>
        <taxon>Tracheophyta</taxon>
        <taxon>Spermatophyta</taxon>
        <taxon>Magnoliopsida</taxon>
        <taxon>eudicotyledons</taxon>
        <taxon>Gunneridae</taxon>
        <taxon>Pentapetalae</taxon>
        <taxon>asterids</taxon>
        <taxon>lamiids</taxon>
        <taxon>Solanales</taxon>
        <taxon>Solanaceae</taxon>
        <taxon>Solanoideae</taxon>
        <taxon>Datureae</taxon>
        <taxon>Datura</taxon>
    </lineage>
</organism>
<dbReference type="EMBL" id="JACEIK010000340">
    <property type="protein sequence ID" value="MCD7455340.1"/>
    <property type="molecule type" value="Genomic_DNA"/>
</dbReference>
<accession>A0ABS8S927</accession>
<keyword evidence="2" id="KW-1185">Reference proteome</keyword>
<protein>
    <submittedName>
        <fullName evidence="1">Uncharacterized protein</fullName>
    </submittedName>
</protein>
<gene>
    <name evidence="1" type="ORF">HAX54_027881</name>
</gene>
<reference evidence="1 2" key="1">
    <citation type="journal article" date="2021" name="BMC Genomics">
        <title>Datura genome reveals duplications of psychoactive alkaloid biosynthetic genes and high mutation rate following tissue culture.</title>
        <authorList>
            <person name="Rajewski A."/>
            <person name="Carter-House D."/>
            <person name="Stajich J."/>
            <person name="Litt A."/>
        </authorList>
    </citation>
    <scope>NUCLEOTIDE SEQUENCE [LARGE SCALE GENOMIC DNA]</scope>
    <source>
        <strain evidence="1">AR-01</strain>
    </source>
</reference>
<sequence length="145" mass="16089">MAVFTCPRLKQLGRRRSVLIMPRKKKQPFWPNLHMKVKCSSSSSGNESNCVVVKENYIKAGGSQFHFVQMQQNKDMDQQSKLPDKEWAYIPVGGSLPNSEQKTLAFGASASMVHLATGLTSDSEKTGVISLFDSGVLTHFHTNTD</sequence>
<name>A0ABS8S927_DATST</name>
<dbReference type="Pfam" id="PF05834">
    <property type="entry name" value="Lycopene_cycl"/>
    <property type="match status" value="1"/>
</dbReference>
<dbReference type="PANTHER" id="PTHR39757:SF3">
    <property type="entry name" value="LYCOPENE EPSILON CYCLASE, CHLOROPLASTIC"/>
    <property type="match status" value="1"/>
</dbReference>
<proteinExistence type="predicted"/>
<comment type="caution">
    <text evidence="1">The sequence shown here is derived from an EMBL/GenBank/DDBJ whole genome shotgun (WGS) entry which is preliminary data.</text>
</comment>
<evidence type="ECO:0000313" key="1">
    <source>
        <dbReference type="EMBL" id="MCD7455340.1"/>
    </source>
</evidence>
<evidence type="ECO:0000313" key="2">
    <source>
        <dbReference type="Proteomes" id="UP000823775"/>
    </source>
</evidence>